<reference evidence="3" key="1">
    <citation type="submission" date="2016-10" db="EMBL/GenBank/DDBJ databases">
        <authorList>
            <person name="Varghese N."/>
            <person name="Submissions S."/>
        </authorList>
    </citation>
    <scope>NUCLEOTIDE SEQUENCE [LARGE SCALE GENOMIC DNA]</scope>
    <source>
        <strain evidence="3">DSM 19181</strain>
    </source>
</reference>
<dbReference type="RefSeq" id="WP_091266442.1">
    <property type="nucleotide sequence ID" value="NZ_FNFK01000017.1"/>
</dbReference>
<organism evidence="2 3">
    <name type="scientific">Alkalibacterium thalassium</name>
    <dbReference type="NCBI Taxonomy" id="426701"/>
    <lineage>
        <taxon>Bacteria</taxon>
        <taxon>Bacillati</taxon>
        <taxon>Bacillota</taxon>
        <taxon>Bacilli</taxon>
        <taxon>Lactobacillales</taxon>
        <taxon>Carnobacteriaceae</taxon>
        <taxon>Alkalibacterium</taxon>
    </lineage>
</organism>
<sequence length="70" mass="7474">MKYTAIVEGMNCNGCANSVKAAFTQVEGVQEVQVKLDTKEAEIVSGTEVSEEKLKEALADTTYTVVSVTS</sequence>
<dbReference type="Gene3D" id="3.30.70.100">
    <property type="match status" value="1"/>
</dbReference>
<dbReference type="InterPro" id="IPR006121">
    <property type="entry name" value="HMA_dom"/>
</dbReference>
<protein>
    <submittedName>
        <fullName evidence="2">Copper chaperone CopZ</fullName>
    </submittedName>
</protein>
<dbReference type="STRING" id="426701.SAMN04488098_101712"/>
<dbReference type="Pfam" id="PF00403">
    <property type="entry name" value="HMA"/>
    <property type="match status" value="1"/>
</dbReference>
<feature type="domain" description="HMA" evidence="1">
    <location>
        <begin position="1"/>
        <end position="66"/>
    </location>
</feature>
<dbReference type="PROSITE" id="PS50846">
    <property type="entry name" value="HMA_2"/>
    <property type="match status" value="1"/>
</dbReference>
<dbReference type="CDD" id="cd00371">
    <property type="entry name" value="HMA"/>
    <property type="match status" value="1"/>
</dbReference>
<evidence type="ECO:0000313" key="3">
    <source>
        <dbReference type="Proteomes" id="UP000199433"/>
    </source>
</evidence>
<proteinExistence type="predicted"/>
<dbReference type="InterPro" id="IPR036163">
    <property type="entry name" value="HMA_dom_sf"/>
</dbReference>
<name>A0A1G8ZYJ2_9LACT</name>
<gene>
    <name evidence="2" type="ORF">SAMN04488098_101712</name>
</gene>
<dbReference type="EMBL" id="FNFK01000017">
    <property type="protein sequence ID" value="SDK20143.1"/>
    <property type="molecule type" value="Genomic_DNA"/>
</dbReference>
<dbReference type="Proteomes" id="UP000199433">
    <property type="component" value="Unassembled WGS sequence"/>
</dbReference>
<evidence type="ECO:0000259" key="1">
    <source>
        <dbReference type="PROSITE" id="PS50846"/>
    </source>
</evidence>
<evidence type="ECO:0000313" key="2">
    <source>
        <dbReference type="EMBL" id="SDK20143.1"/>
    </source>
</evidence>
<keyword evidence="3" id="KW-1185">Reference proteome</keyword>
<dbReference type="AlphaFoldDB" id="A0A1G8ZYJ2"/>
<dbReference type="OrthoDB" id="9813965at2"/>
<accession>A0A1G8ZYJ2</accession>
<dbReference type="SUPFAM" id="SSF55008">
    <property type="entry name" value="HMA, heavy metal-associated domain"/>
    <property type="match status" value="1"/>
</dbReference>
<dbReference type="GO" id="GO:0046872">
    <property type="term" value="F:metal ion binding"/>
    <property type="evidence" value="ECO:0007669"/>
    <property type="project" value="InterPro"/>
</dbReference>